<comment type="similarity">
    <text evidence="1">Belongs to the glutathione peroxidase family.</text>
</comment>
<organism evidence="4 5">
    <name type="scientific">Hoylesella nanceiensis</name>
    <dbReference type="NCBI Taxonomy" id="425941"/>
    <lineage>
        <taxon>Bacteria</taxon>
        <taxon>Pseudomonadati</taxon>
        <taxon>Bacteroidota</taxon>
        <taxon>Bacteroidia</taxon>
        <taxon>Bacteroidales</taxon>
        <taxon>Prevotellaceae</taxon>
        <taxon>Hoylesella</taxon>
    </lineage>
</organism>
<keyword evidence="3" id="KW-0560">Oxidoreductase</keyword>
<sequence length="184" mass="21275">MKTVYNYSVKDRKGVEVSLKEYKNEVLLIVNTATECGFTPQYTELEELYKKYRKEGFVVLDFPCNQFGGQAPGTDEAIHEFCKLNFGTDFPRFKKIKVNGDDAEPLYKFLKEEKGFAGWDEQHELTPILEKMLSEADPDYKSKSDIKWNFTKFLINKQGQVVKRFEPTTSCAVIAEEIEKLLAE</sequence>
<dbReference type="GO" id="GO:0004601">
    <property type="term" value="F:peroxidase activity"/>
    <property type="evidence" value="ECO:0007669"/>
    <property type="project" value="UniProtKB-KW"/>
</dbReference>
<reference evidence="4 5" key="1">
    <citation type="submission" date="2021-07" db="EMBL/GenBank/DDBJ databases">
        <title>Genomic diversity and antimicrobial resistance of Prevotella spp. isolated from chronic lung disease airways.</title>
        <authorList>
            <person name="Webb K.A."/>
            <person name="Olagoke O.S."/>
            <person name="Baird T."/>
            <person name="Neill J."/>
            <person name="Pham A."/>
            <person name="Wells T.J."/>
            <person name="Ramsay K.A."/>
            <person name="Bell S.C."/>
            <person name="Sarovich D.S."/>
            <person name="Price E.P."/>
        </authorList>
    </citation>
    <scope>NUCLEOTIDE SEQUENCE [LARGE SCALE GENOMIC DNA]</scope>
    <source>
        <strain evidence="4 5">SCHI0011.S.12</strain>
    </source>
</reference>
<evidence type="ECO:0000256" key="2">
    <source>
        <dbReference type="ARBA" id="ARBA00022559"/>
    </source>
</evidence>
<comment type="caution">
    <text evidence="4">The sequence shown here is derived from an EMBL/GenBank/DDBJ whole genome shotgun (WGS) entry which is preliminary data.</text>
</comment>
<dbReference type="InterPro" id="IPR000889">
    <property type="entry name" value="Glutathione_peroxidase"/>
</dbReference>
<dbReference type="Pfam" id="PF00255">
    <property type="entry name" value="GSHPx"/>
    <property type="match status" value="1"/>
</dbReference>
<dbReference type="InterPro" id="IPR029760">
    <property type="entry name" value="GPX_CS"/>
</dbReference>
<keyword evidence="2 4" id="KW-0575">Peroxidase</keyword>
<keyword evidence="5" id="KW-1185">Reference proteome</keyword>
<dbReference type="CDD" id="cd00340">
    <property type="entry name" value="GSH_Peroxidase"/>
    <property type="match status" value="1"/>
</dbReference>
<name>A0ABS6YCU9_9BACT</name>
<evidence type="ECO:0000256" key="1">
    <source>
        <dbReference type="ARBA" id="ARBA00006926"/>
    </source>
</evidence>
<dbReference type="PIRSF" id="PIRSF000303">
    <property type="entry name" value="Glutathion_perox"/>
    <property type="match status" value="1"/>
</dbReference>
<dbReference type="PROSITE" id="PS51355">
    <property type="entry name" value="GLUTATHIONE_PEROXID_3"/>
    <property type="match status" value="1"/>
</dbReference>
<evidence type="ECO:0000256" key="3">
    <source>
        <dbReference type="ARBA" id="ARBA00023002"/>
    </source>
</evidence>
<evidence type="ECO:0000313" key="5">
    <source>
        <dbReference type="Proteomes" id="UP000788426"/>
    </source>
</evidence>
<dbReference type="PANTHER" id="PTHR11592:SF78">
    <property type="entry name" value="GLUTATHIONE PEROXIDASE"/>
    <property type="match status" value="1"/>
</dbReference>
<dbReference type="EMBL" id="JAHXCT010000004">
    <property type="protein sequence ID" value="MBW4769393.1"/>
    <property type="molecule type" value="Genomic_DNA"/>
</dbReference>
<dbReference type="Proteomes" id="UP000788426">
    <property type="component" value="Unassembled WGS sequence"/>
</dbReference>
<dbReference type="RefSeq" id="WP_219481286.1">
    <property type="nucleotide sequence ID" value="NZ_CAUTUP010000004.1"/>
</dbReference>
<gene>
    <name evidence="4" type="ORF">KZO38_06410</name>
</gene>
<protein>
    <submittedName>
        <fullName evidence="4">Glutathione peroxidase</fullName>
    </submittedName>
</protein>
<proteinExistence type="inferred from homology"/>
<accession>A0ABS6YCU9</accession>
<dbReference type="PANTHER" id="PTHR11592">
    <property type="entry name" value="GLUTATHIONE PEROXIDASE"/>
    <property type="match status" value="1"/>
</dbReference>
<dbReference type="PROSITE" id="PS00763">
    <property type="entry name" value="GLUTATHIONE_PEROXID_2"/>
    <property type="match status" value="1"/>
</dbReference>
<evidence type="ECO:0000313" key="4">
    <source>
        <dbReference type="EMBL" id="MBW4769393.1"/>
    </source>
</evidence>